<keyword evidence="2" id="KW-1185">Reference proteome</keyword>
<sequence length="629" mass="72755">MKKKPSEDSIIEVREDFMLSPAGDSEETLRTAHFLKPIANSIEEPAFEFNPFSSAAESKEWPLKIHSNGWRYPLQDKWVRWVDQLKPKYESMWKQVGIFEAIMTTKCRIKKNQNLLFGVVEKWCCETNTFVFPFGEATITLEDVMVLGGYPILGDPVFAPLEDQEMKEVEKELILARQQLYKSKQAKARTTIWMDVFIDKGNELEHEAFLATWLSIFVFPYKSYVVNSSSFPIAIHLARGNPIALAPAILASIYKDLCLFKKTLVGLSKYPAGGEGFRMDVTLQSPFYLVQIWVWERFKNLQPQPMLIEHGEPLMFKWHKVDDWKVDNVRLALDSAMDDFLWRPYVRYAECGLYYPNDKIWIPYRTDLDEKMLSFVTCMRVSELVGFDSIEQYLPHRVAMQFGMDQDVPSYVPRFNETKSIAWENYCRPISDKKLYFPSRLFEGDVTARYAKWWKESVLDRTNFVKKIVGTKRKVSSKKHRPCAGKSNKSGNDGGSKSRTRKVDDLHADVPNENSVRNCLISDENIDVNGIKEARVKLSETQGENRRYALRSKVSLSNKGSVVQHDLQFHSDNAAHAKAKRPVEDTDDDVLVFLKDKYLKNQEVLTRLAKQQDEILRLMALREKSRAAP</sequence>
<reference evidence="1" key="1">
    <citation type="submission" date="2023-10" db="EMBL/GenBank/DDBJ databases">
        <authorList>
            <person name="Rodriguez Cubillos JULIANA M."/>
            <person name="De Vega J."/>
        </authorList>
    </citation>
    <scope>NUCLEOTIDE SEQUENCE</scope>
</reference>
<evidence type="ECO:0000313" key="2">
    <source>
        <dbReference type="Proteomes" id="UP001177021"/>
    </source>
</evidence>
<proteinExistence type="predicted"/>
<dbReference type="Proteomes" id="UP001177021">
    <property type="component" value="Unassembled WGS sequence"/>
</dbReference>
<organism evidence="1 2">
    <name type="scientific">Trifolium pratense</name>
    <name type="common">Red clover</name>
    <dbReference type="NCBI Taxonomy" id="57577"/>
    <lineage>
        <taxon>Eukaryota</taxon>
        <taxon>Viridiplantae</taxon>
        <taxon>Streptophyta</taxon>
        <taxon>Embryophyta</taxon>
        <taxon>Tracheophyta</taxon>
        <taxon>Spermatophyta</taxon>
        <taxon>Magnoliopsida</taxon>
        <taxon>eudicotyledons</taxon>
        <taxon>Gunneridae</taxon>
        <taxon>Pentapetalae</taxon>
        <taxon>rosids</taxon>
        <taxon>fabids</taxon>
        <taxon>Fabales</taxon>
        <taxon>Fabaceae</taxon>
        <taxon>Papilionoideae</taxon>
        <taxon>50 kb inversion clade</taxon>
        <taxon>NPAAA clade</taxon>
        <taxon>Hologalegina</taxon>
        <taxon>IRL clade</taxon>
        <taxon>Trifolieae</taxon>
        <taxon>Trifolium</taxon>
    </lineage>
</organism>
<name>A0ACB0J443_TRIPR</name>
<accession>A0ACB0J443</accession>
<gene>
    <name evidence="1" type="ORF">MILVUS5_LOCUS9689</name>
</gene>
<protein>
    <submittedName>
        <fullName evidence="1">Uncharacterized protein</fullName>
    </submittedName>
</protein>
<evidence type="ECO:0000313" key="1">
    <source>
        <dbReference type="EMBL" id="CAJ2639708.1"/>
    </source>
</evidence>
<dbReference type="EMBL" id="CASHSV030000024">
    <property type="protein sequence ID" value="CAJ2639708.1"/>
    <property type="molecule type" value="Genomic_DNA"/>
</dbReference>
<comment type="caution">
    <text evidence="1">The sequence shown here is derived from an EMBL/GenBank/DDBJ whole genome shotgun (WGS) entry which is preliminary data.</text>
</comment>